<dbReference type="PROSITE" id="PS50893">
    <property type="entry name" value="ABC_TRANSPORTER_2"/>
    <property type="match status" value="1"/>
</dbReference>
<evidence type="ECO:0000259" key="5">
    <source>
        <dbReference type="PROSITE" id="PS50893"/>
    </source>
</evidence>
<dbReference type="Gene3D" id="3.40.50.300">
    <property type="entry name" value="P-loop containing nucleotide triphosphate hydrolases"/>
    <property type="match status" value="1"/>
</dbReference>
<name>A0A411PG83_9GAMM</name>
<accession>A0A411PG83</accession>
<keyword evidence="2" id="KW-0547">Nucleotide-binding</keyword>
<dbReference type="Proteomes" id="UP000291106">
    <property type="component" value="Chromosome"/>
</dbReference>
<gene>
    <name evidence="6" type="ORF">EXU30_07580</name>
</gene>
<keyword evidence="1" id="KW-0813">Transport</keyword>
<dbReference type="SUPFAM" id="SSF52540">
    <property type="entry name" value="P-loop containing nucleoside triphosphate hydrolases"/>
    <property type="match status" value="1"/>
</dbReference>
<dbReference type="SMART" id="SM00382">
    <property type="entry name" value="AAA"/>
    <property type="match status" value="1"/>
</dbReference>
<dbReference type="PANTHER" id="PTHR24220:SF659">
    <property type="entry name" value="TRANSPORTER, PUTATIVE-RELATED"/>
    <property type="match status" value="1"/>
</dbReference>
<organism evidence="6 7">
    <name type="scientific">Shewanella maritima</name>
    <dbReference type="NCBI Taxonomy" id="2520507"/>
    <lineage>
        <taxon>Bacteria</taxon>
        <taxon>Pseudomonadati</taxon>
        <taxon>Pseudomonadota</taxon>
        <taxon>Gammaproteobacteria</taxon>
        <taxon>Alteromonadales</taxon>
        <taxon>Shewanellaceae</taxon>
        <taxon>Shewanella</taxon>
    </lineage>
</organism>
<evidence type="ECO:0000256" key="1">
    <source>
        <dbReference type="ARBA" id="ARBA00022448"/>
    </source>
</evidence>
<evidence type="ECO:0000313" key="6">
    <source>
        <dbReference type="EMBL" id="QBF82571.1"/>
    </source>
</evidence>
<dbReference type="InterPro" id="IPR017911">
    <property type="entry name" value="MacB-like_ATP-bd"/>
</dbReference>
<dbReference type="PANTHER" id="PTHR24220">
    <property type="entry name" value="IMPORT ATP-BINDING PROTEIN"/>
    <property type="match status" value="1"/>
</dbReference>
<dbReference type="EMBL" id="CP036200">
    <property type="protein sequence ID" value="QBF82571.1"/>
    <property type="molecule type" value="Genomic_DNA"/>
</dbReference>
<dbReference type="InterPro" id="IPR015854">
    <property type="entry name" value="ABC_transpr_LolD-like"/>
</dbReference>
<dbReference type="Pfam" id="PF00005">
    <property type="entry name" value="ABC_tran"/>
    <property type="match status" value="1"/>
</dbReference>
<keyword evidence="3 6" id="KW-0067">ATP-binding</keyword>
<dbReference type="InterPro" id="IPR003593">
    <property type="entry name" value="AAA+_ATPase"/>
</dbReference>
<keyword evidence="7" id="KW-1185">Reference proteome</keyword>
<evidence type="ECO:0000256" key="3">
    <source>
        <dbReference type="ARBA" id="ARBA00022840"/>
    </source>
</evidence>
<dbReference type="GO" id="GO:0005524">
    <property type="term" value="F:ATP binding"/>
    <property type="evidence" value="ECO:0007669"/>
    <property type="project" value="UniProtKB-KW"/>
</dbReference>
<dbReference type="CDD" id="cd03255">
    <property type="entry name" value="ABC_MJ0796_LolCDE_FtsE"/>
    <property type="match status" value="1"/>
</dbReference>
<evidence type="ECO:0000256" key="4">
    <source>
        <dbReference type="SAM" id="MobiDB-lite"/>
    </source>
</evidence>
<dbReference type="InterPro" id="IPR003439">
    <property type="entry name" value="ABC_transporter-like_ATP-bd"/>
</dbReference>
<dbReference type="RefSeq" id="WP_130598831.1">
    <property type="nucleotide sequence ID" value="NZ_CP036200.1"/>
</dbReference>
<dbReference type="InterPro" id="IPR017871">
    <property type="entry name" value="ABC_transporter-like_CS"/>
</dbReference>
<evidence type="ECO:0000256" key="2">
    <source>
        <dbReference type="ARBA" id="ARBA00022741"/>
    </source>
</evidence>
<dbReference type="GO" id="GO:0022857">
    <property type="term" value="F:transmembrane transporter activity"/>
    <property type="evidence" value="ECO:0007669"/>
    <property type="project" value="TreeGrafter"/>
</dbReference>
<dbReference type="GO" id="GO:0005886">
    <property type="term" value="C:plasma membrane"/>
    <property type="evidence" value="ECO:0007669"/>
    <property type="project" value="TreeGrafter"/>
</dbReference>
<dbReference type="InterPro" id="IPR027417">
    <property type="entry name" value="P-loop_NTPase"/>
</dbReference>
<feature type="domain" description="ABC transporter" evidence="5">
    <location>
        <begin position="6"/>
        <end position="242"/>
    </location>
</feature>
<proteinExistence type="predicted"/>
<sequence length="264" mass="28850">MSQPIVALSHICKSFHDGEGEHQVIKDLSIALNQGDTVALTGASGSGKSTLLNIIAGFEHPTAGSLKLLGQETSDWQDKQWSEFRHQQLGVVFQQFNLLTPLNVRDNIRFALQLNKLNWDDWCDHLVDNLGLRPLLTRDVEALSGGQQQRVAIARALAHKPALLLADEPTGNLDHSASLEVMSLLTSLAKQQQTCVLMVTHSEVCANYMQSRWHLESGHINQDTQVSSAQTAMQDTVAATQAPTHTSTQTDSQVATQPESSEAV</sequence>
<dbReference type="AlphaFoldDB" id="A0A411PG83"/>
<dbReference type="PROSITE" id="PS00211">
    <property type="entry name" value="ABC_TRANSPORTER_1"/>
    <property type="match status" value="1"/>
</dbReference>
<evidence type="ECO:0000313" key="7">
    <source>
        <dbReference type="Proteomes" id="UP000291106"/>
    </source>
</evidence>
<dbReference type="GO" id="GO:0016887">
    <property type="term" value="F:ATP hydrolysis activity"/>
    <property type="evidence" value="ECO:0007669"/>
    <property type="project" value="InterPro"/>
</dbReference>
<reference evidence="6 7" key="1">
    <citation type="submission" date="2019-02" db="EMBL/GenBank/DDBJ databases">
        <title>Shewanella sp. D4-2 isolated from Dokdo Island.</title>
        <authorList>
            <person name="Baek K."/>
        </authorList>
    </citation>
    <scope>NUCLEOTIDE SEQUENCE [LARGE SCALE GENOMIC DNA]</scope>
    <source>
        <strain evidence="6 7">D4-2</strain>
    </source>
</reference>
<feature type="region of interest" description="Disordered" evidence="4">
    <location>
        <begin position="224"/>
        <end position="264"/>
    </location>
</feature>
<protein>
    <submittedName>
        <fullName evidence="6">ABC transporter ATP-binding protein</fullName>
    </submittedName>
</protein>
<dbReference type="OrthoDB" id="9801477at2"/>
<dbReference type="KEGG" id="smai:EXU30_07580"/>